<dbReference type="HAMAP" id="MF_00128">
    <property type="entry name" value="NrdI"/>
    <property type="match status" value="1"/>
</dbReference>
<dbReference type="Proteomes" id="UP000002943">
    <property type="component" value="Unassembled WGS sequence"/>
</dbReference>
<dbReference type="Gene3D" id="3.40.50.360">
    <property type="match status" value="1"/>
</dbReference>
<evidence type="ECO:0000256" key="1">
    <source>
        <dbReference type="ARBA" id="ARBA00003999"/>
    </source>
</evidence>
<dbReference type="PANTHER" id="PTHR37297">
    <property type="entry name" value="PROTEIN NRDI"/>
    <property type="match status" value="1"/>
</dbReference>
<organism evidence="4 5">
    <name type="scientific">Vibrio caribbeanicus ATCC BAA-2122</name>
    <dbReference type="NCBI Taxonomy" id="796620"/>
    <lineage>
        <taxon>Bacteria</taxon>
        <taxon>Pseudomonadati</taxon>
        <taxon>Pseudomonadota</taxon>
        <taxon>Gammaproteobacteria</taxon>
        <taxon>Vibrionales</taxon>
        <taxon>Vibrionaceae</taxon>
        <taxon>Vibrio</taxon>
    </lineage>
</organism>
<protein>
    <recommendedName>
        <fullName evidence="3">Protein NrdI</fullName>
    </recommendedName>
</protein>
<keyword evidence="5" id="KW-1185">Reference proteome</keyword>
<comment type="similarity">
    <text evidence="2 3">Belongs to the NrdI family.</text>
</comment>
<dbReference type="GO" id="GO:0010181">
    <property type="term" value="F:FMN binding"/>
    <property type="evidence" value="ECO:0007669"/>
    <property type="project" value="InterPro"/>
</dbReference>
<dbReference type="Pfam" id="PF07972">
    <property type="entry name" value="Flavodoxin_NdrI"/>
    <property type="match status" value="1"/>
</dbReference>
<accession>E3BL57</accession>
<dbReference type="PANTHER" id="PTHR37297:SF1">
    <property type="entry name" value="PROTEIN NRDI"/>
    <property type="match status" value="1"/>
</dbReference>
<dbReference type="RefSeq" id="WP_009601788.1">
    <property type="nucleotide sequence ID" value="NZ_AEIU01000075.1"/>
</dbReference>
<dbReference type="PIRSF" id="PIRSF005087">
    <property type="entry name" value="NrdI"/>
    <property type="match status" value="1"/>
</dbReference>
<evidence type="ECO:0000256" key="3">
    <source>
        <dbReference type="HAMAP-Rule" id="MF_00128"/>
    </source>
</evidence>
<sequence>MIVFYSSVSGNTARFVERLSLKSVRIEGDMDSETPIISHPYVLICPTYSDCYGKGAVPKAVIKMLNNMTNRQNLCGVIGAGNRNFGPYFAQAGRIIADKCNVPLLYCIELAGTQEDVTIVRKGLKQLWKQNEK</sequence>
<dbReference type="InterPro" id="IPR029039">
    <property type="entry name" value="Flavoprotein-like_sf"/>
</dbReference>
<proteinExistence type="inferred from homology"/>
<comment type="caution">
    <text evidence="4">The sequence shown here is derived from an EMBL/GenBank/DDBJ whole genome shotgun (WGS) entry which is preliminary data.</text>
</comment>
<dbReference type="AlphaFoldDB" id="E3BL57"/>
<evidence type="ECO:0000313" key="4">
    <source>
        <dbReference type="EMBL" id="EFP96401.1"/>
    </source>
</evidence>
<dbReference type="SUPFAM" id="SSF52218">
    <property type="entry name" value="Flavoproteins"/>
    <property type="match status" value="1"/>
</dbReference>
<name>E3BL57_9VIBR</name>
<reference evidence="4 5" key="1">
    <citation type="journal article" date="2012" name="Int. J. Syst. Evol. Microbiol.">
        <title>Vibrio caribbeanicus sp. nov., isolated from the marine sponge Scleritoderma cyanea.</title>
        <authorList>
            <person name="Hoffmann M."/>
            <person name="Monday S.R."/>
            <person name="Allard M.W."/>
            <person name="Strain E.A."/>
            <person name="Whittaker P."/>
            <person name="Naum M."/>
            <person name="McCarthy P.J."/>
            <person name="Lopez J.V."/>
            <person name="Fischer M."/>
            <person name="Brown E.W."/>
        </authorList>
    </citation>
    <scope>NUCLEOTIDE SEQUENCE [LARGE SCALE GENOMIC DNA]</scope>
    <source>
        <strain evidence="4 5">ATCC BAA-2122</strain>
    </source>
</reference>
<evidence type="ECO:0000313" key="5">
    <source>
        <dbReference type="Proteomes" id="UP000002943"/>
    </source>
</evidence>
<dbReference type="InterPro" id="IPR004465">
    <property type="entry name" value="RNR_NrdI"/>
</dbReference>
<evidence type="ECO:0000256" key="2">
    <source>
        <dbReference type="ARBA" id="ARBA00009942"/>
    </source>
</evidence>
<dbReference type="eggNOG" id="COG1780">
    <property type="taxonomic scope" value="Bacteria"/>
</dbReference>
<dbReference type="OrthoDB" id="350535at2"/>
<dbReference type="EMBL" id="AEIU01000075">
    <property type="protein sequence ID" value="EFP96401.1"/>
    <property type="molecule type" value="Genomic_DNA"/>
</dbReference>
<dbReference type="NCBIfam" id="TIGR00333">
    <property type="entry name" value="nrdI"/>
    <property type="match status" value="1"/>
</dbReference>
<gene>
    <name evidence="3" type="primary">nrdI</name>
    <name evidence="4" type="ORF">VIBC2010_12569</name>
</gene>
<dbReference type="InterPro" id="IPR020852">
    <property type="entry name" value="RNR_Ib_NrdI_bac"/>
</dbReference>
<comment type="function">
    <text evidence="1 3">Probably involved in ribonucleotide reductase function.</text>
</comment>
<dbReference type="STRING" id="796620.VIBC2010_12569"/>